<keyword evidence="1" id="KW-1133">Transmembrane helix</keyword>
<accession>A0A382FZL0</accession>
<feature type="transmembrane region" description="Helical" evidence="1">
    <location>
        <begin position="52"/>
        <end position="70"/>
    </location>
</feature>
<protein>
    <recommendedName>
        <fullName evidence="3">PABS domain-containing protein</fullName>
    </recommendedName>
</protein>
<evidence type="ECO:0000313" key="2">
    <source>
        <dbReference type="EMBL" id="SVB68052.1"/>
    </source>
</evidence>
<dbReference type="AlphaFoldDB" id="A0A382FZL0"/>
<reference evidence="2" key="1">
    <citation type="submission" date="2018-05" db="EMBL/GenBank/DDBJ databases">
        <authorList>
            <person name="Lanie J.A."/>
            <person name="Ng W.-L."/>
            <person name="Kazmierczak K.M."/>
            <person name="Andrzejewski T.M."/>
            <person name="Davidsen T.M."/>
            <person name="Wayne K.J."/>
            <person name="Tettelin H."/>
            <person name="Glass J.I."/>
            <person name="Rusch D."/>
            <person name="Podicherti R."/>
            <person name="Tsui H.-C.T."/>
            <person name="Winkler M.E."/>
        </authorList>
    </citation>
    <scope>NUCLEOTIDE SEQUENCE</scope>
</reference>
<keyword evidence="1" id="KW-0472">Membrane</keyword>
<feature type="non-terminal residue" evidence="2">
    <location>
        <position position="1"/>
    </location>
</feature>
<feature type="transmembrane region" description="Helical" evidence="1">
    <location>
        <begin position="76"/>
        <end position="94"/>
    </location>
</feature>
<dbReference type="EMBL" id="UINC01052571">
    <property type="protein sequence ID" value="SVB68052.1"/>
    <property type="molecule type" value="Genomic_DNA"/>
</dbReference>
<feature type="transmembrane region" description="Helical" evidence="1">
    <location>
        <begin position="463"/>
        <end position="485"/>
    </location>
</feature>
<gene>
    <name evidence="2" type="ORF">METZ01_LOCUS220906</name>
</gene>
<feature type="non-terminal residue" evidence="2">
    <location>
        <position position="510"/>
    </location>
</feature>
<organism evidence="2">
    <name type="scientific">marine metagenome</name>
    <dbReference type="NCBI Taxonomy" id="408172"/>
    <lineage>
        <taxon>unclassified sequences</taxon>
        <taxon>metagenomes</taxon>
        <taxon>ecological metagenomes</taxon>
    </lineage>
</organism>
<proteinExistence type="predicted"/>
<evidence type="ECO:0000256" key="1">
    <source>
        <dbReference type="SAM" id="Phobius"/>
    </source>
</evidence>
<name>A0A382FZL0_9ZZZZ</name>
<evidence type="ECO:0008006" key="3">
    <source>
        <dbReference type="Google" id="ProtNLM"/>
    </source>
</evidence>
<keyword evidence="1" id="KW-0812">Transmembrane</keyword>
<feature type="transmembrane region" description="Helical" evidence="1">
    <location>
        <begin position="24"/>
        <end position="45"/>
    </location>
</feature>
<sequence length="510" mass="56772">AVPFFLAGLTLNLLLEQYTEHVHFLYASDLVGASCGILLFFIFVPHLVETELLGISALLAVAGSLCLASGKKQNTAVVMISLALMLGWFGLEKIKFRISDYKELPLALRHPQSRLLETQRDASVRIDTLETPMARFAPGLSLKYRGTIPNQHGLTLDGDRFTGMSPLIPESLGPYLRYLPEWILFFEQSPPDNVLIMKTIGGQQALASVEAGVSSIIVQTPYTLLAKKLKNSSQFPQIKVRSLGSRAMLAETCAEPCQIEEHNFDRILVAIESSAPEGSSGMHPLKTDLLMSVEGVQSMLSRLSPGGWLAVHRFLLPPPRAEMRLLATVIDASHRLGWKPELHLGVFRSLTTMMVLVSRDAWSSEDRQRFMKFCHSRGYAPVYYPGMPDSEMNKFIPLPDPVYAQGVKLLLEDAQAFHAKTPFNLEPVSDDRPYFELFLEWSRLNEIQQSLGDKWEGLAEAGLLVPLLFAGVTVCSLLLIGVPMLPHFRRIQNPFSVLLYFSGIGMAFML</sequence>